<sequence>MAVQFCWTASWTERQFSEVGRSYYRMSCVYQRKGVN</sequence>
<name>A0A9I9CCC0_CUCME</name>
<dbReference type="EnsemblPlants" id="MELO3C000526.2.1">
    <property type="protein sequence ID" value="MELO3C000526.2.1"/>
    <property type="gene ID" value="MELO3C000526.2"/>
</dbReference>
<dbReference type="Gramene" id="MELO3C000526.2.1">
    <property type="protein sequence ID" value="MELO3C000526.2.1"/>
    <property type="gene ID" value="MELO3C000526.2"/>
</dbReference>
<protein>
    <submittedName>
        <fullName evidence="1">Uncharacterized protein</fullName>
    </submittedName>
</protein>
<dbReference type="AlphaFoldDB" id="A0A9I9CCC0"/>
<accession>A0A9I9CCC0</accession>
<reference evidence="1" key="1">
    <citation type="submission" date="2023-03" db="UniProtKB">
        <authorList>
            <consortium name="EnsemblPlants"/>
        </authorList>
    </citation>
    <scope>IDENTIFICATION</scope>
</reference>
<organism evidence="1">
    <name type="scientific">Cucumis melo</name>
    <name type="common">Muskmelon</name>
    <dbReference type="NCBI Taxonomy" id="3656"/>
    <lineage>
        <taxon>Eukaryota</taxon>
        <taxon>Viridiplantae</taxon>
        <taxon>Streptophyta</taxon>
        <taxon>Embryophyta</taxon>
        <taxon>Tracheophyta</taxon>
        <taxon>Spermatophyta</taxon>
        <taxon>Magnoliopsida</taxon>
        <taxon>eudicotyledons</taxon>
        <taxon>Gunneridae</taxon>
        <taxon>Pentapetalae</taxon>
        <taxon>rosids</taxon>
        <taxon>fabids</taxon>
        <taxon>Cucurbitales</taxon>
        <taxon>Cucurbitaceae</taxon>
        <taxon>Benincaseae</taxon>
        <taxon>Cucumis</taxon>
    </lineage>
</organism>
<proteinExistence type="predicted"/>
<evidence type="ECO:0000313" key="1">
    <source>
        <dbReference type="EnsemblPlants" id="MELO3C000526.2.1"/>
    </source>
</evidence>